<accession>A0ABV9AJ34</accession>
<dbReference type="RefSeq" id="WP_381168511.1">
    <property type="nucleotide sequence ID" value="NZ_JBHSFK010000002.1"/>
</dbReference>
<dbReference type="EMBL" id="JBHSFK010000002">
    <property type="protein sequence ID" value="MFC4498448.1"/>
    <property type="molecule type" value="Genomic_DNA"/>
</dbReference>
<organism evidence="1 2">
    <name type="scientific">Streptomyces vulcanius</name>
    <dbReference type="NCBI Taxonomy" id="1441876"/>
    <lineage>
        <taxon>Bacteria</taxon>
        <taxon>Bacillati</taxon>
        <taxon>Actinomycetota</taxon>
        <taxon>Actinomycetes</taxon>
        <taxon>Kitasatosporales</taxon>
        <taxon>Streptomycetaceae</taxon>
        <taxon>Streptomyces</taxon>
    </lineage>
</organism>
<reference evidence="2" key="1">
    <citation type="journal article" date="2019" name="Int. J. Syst. Evol. Microbiol.">
        <title>The Global Catalogue of Microorganisms (GCM) 10K type strain sequencing project: providing services to taxonomists for standard genome sequencing and annotation.</title>
        <authorList>
            <consortium name="The Broad Institute Genomics Platform"/>
            <consortium name="The Broad Institute Genome Sequencing Center for Infectious Disease"/>
            <person name="Wu L."/>
            <person name="Ma J."/>
        </authorList>
    </citation>
    <scope>NUCLEOTIDE SEQUENCE [LARGE SCALE GENOMIC DNA]</scope>
    <source>
        <strain evidence="2">CGMCC 4.7177</strain>
    </source>
</reference>
<keyword evidence="2" id="KW-1185">Reference proteome</keyword>
<proteinExistence type="predicted"/>
<evidence type="ECO:0000313" key="2">
    <source>
        <dbReference type="Proteomes" id="UP001595839"/>
    </source>
</evidence>
<gene>
    <name evidence="1" type="ORF">ACFPIH_02745</name>
</gene>
<sequence length="72" mass="7843">MDTVDAIRVLSLAAWYGGAPGALPPALIDEMLSRPERVAVMRLHLAAGKPVREEPHIERRLGAPVILSRPTH</sequence>
<evidence type="ECO:0000313" key="1">
    <source>
        <dbReference type="EMBL" id="MFC4498448.1"/>
    </source>
</evidence>
<name>A0ABV9AJ34_9ACTN</name>
<comment type="caution">
    <text evidence="1">The sequence shown here is derived from an EMBL/GenBank/DDBJ whole genome shotgun (WGS) entry which is preliminary data.</text>
</comment>
<dbReference type="Proteomes" id="UP001595839">
    <property type="component" value="Unassembled WGS sequence"/>
</dbReference>
<protein>
    <submittedName>
        <fullName evidence="1">Uncharacterized protein</fullName>
    </submittedName>
</protein>